<protein>
    <submittedName>
        <fullName evidence="2">Putative transcriptional regulator</fullName>
    </submittedName>
</protein>
<dbReference type="EMBL" id="MT806187">
    <property type="protein sequence ID" value="QNO13220.1"/>
    <property type="molecule type" value="Genomic_DNA"/>
</dbReference>
<sequence>MNKIGRKQIEAIINQLESLRDEIETLKDEEQEKYDNLPDSLQDSERGETFTDNVDNMETAYDSLDEAIGYLQEILDR</sequence>
<organism evidence="2">
    <name type="scientific">Bacteroides phage F2</name>
    <dbReference type="NCBI Taxonomy" id="2762303"/>
    <lineage>
        <taxon>Viruses</taxon>
        <taxon>Duplodnaviria</taxon>
        <taxon>Heunggongvirae</taxon>
        <taxon>Uroviricota</taxon>
        <taxon>Caudoviricetes</taxon>
    </lineage>
</organism>
<proteinExistence type="predicted"/>
<feature type="region of interest" description="Disordered" evidence="1">
    <location>
        <begin position="29"/>
        <end position="48"/>
    </location>
</feature>
<name>A0A7G9W3K7_9CAUD</name>
<evidence type="ECO:0000313" key="2">
    <source>
        <dbReference type="EMBL" id="QNO13220.1"/>
    </source>
</evidence>
<accession>A0A7G9W3K7</accession>
<evidence type="ECO:0000256" key="1">
    <source>
        <dbReference type="SAM" id="MobiDB-lite"/>
    </source>
</evidence>
<reference evidence="2" key="1">
    <citation type="submission" date="2020-07" db="EMBL/GenBank/DDBJ databases">
        <title>Isolation of gut associated lytic bacteriophages infecting Bacteroides uniformis.</title>
        <authorList>
            <person name="Hedzet S."/>
            <person name="Accetto T."/>
            <person name="Rupnik M."/>
        </authorList>
    </citation>
    <scope>NUCLEOTIDE SEQUENCE</scope>
</reference>
<gene>
    <name evidence="2" type="ORF">BacuniF2_00049</name>
</gene>